<feature type="compositionally biased region" description="Polar residues" evidence="2">
    <location>
        <begin position="1952"/>
        <end position="1962"/>
    </location>
</feature>
<feature type="compositionally biased region" description="Polar residues" evidence="2">
    <location>
        <begin position="1921"/>
        <end position="1935"/>
    </location>
</feature>
<feature type="region of interest" description="Disordered" evidence="2">
    <location>
        <begin position="497"/>
        <end position="532"/>
    </location>
</feature>
<feature type="compositionally biased region" description="Polar residues" evidence="2">
    <location>
        <begin position="607"/>
        <end position="617"/>
    </location>
</feature>
<feature type="compositionally biased region" description="Low complexity" evidence="2">
    <location>
        <begin position="1871"/>
        <end position="1885"/>
    </location>
</feature>
<feature type="coiled-coil region" evidence="1">
    <location>
        <begin position="338"/>
        <end position="365"/>
    </location>
</feature>
<feature type="compositionally biased region" description="Basic and acidic residues" evidence="2">
    <location>
        <begin position="938"/>
        <end position="965"/>
    </location>
</feature>
<feature type="compositionally biased region" description="Polar residues" evidence="2">
    <location>
        <begin position="148"/>
        <end position="161"/>
    </location>
</feature>
<feature type="coiled-coil region" evidence="1">
    <location>
        <begin position="235"/>
        <end position="286"/>
    </location>
</feature>
<feature type="region of interest" description="Disordered" evidence="2">
    <location>
        <begin position="1895"/>
        <end position="1914"/>
    </location>
</feature>
<feature type="region of interest" description="Disordered" evidence="2">
    <location>
        <begin position="1318"/>
        <end position="1401"/>
    </location>
</feature>
<sequence>MFKGIKKRFNSSRSGRRKPDRNSPPADTQVLDAPDRKSTSPRQVHPADLVVSAAPYARRSLERGGGRRSPCKTPPSSSPAVQPPSVTSAYPTTPNLCVTGGKIEFITPPDSTLSSTASRCSTLKLSPTCTQREDACPGSGHSPDHATPPSTLSRNSGSSAGSDPGKTGCVAVDGEGQEEQRLPDAVPSAGYRGASHALLRHNNNNNNNNHTNNNYNNNSSTIMESCQKGNDDHLVENLRRENEEVKDRLARLQNEFSQLERQVQMLALERQQVEEQQKAEKEAQEQAYISKLQQYQATIAALEQCNTVLAQDPPVVSSKVEERCPIQQENLASNNSVVQMLVERCHTLEQANKRMQMEARTQQQQYEVCLDRVATQVVQALLSQKSHQEQCIKLAHQVQDLRRQNAALSSLVGPASTRQTLPCHLRHRCPPPTNPPSFYSLPTSLSKNKQQGEAWPPGGWVASWHVEESSRSHLGDHTSSQARFHSSLQMLSDASIPTSLSHAEHNTTTSSSVELGEDYYSPRDRHSTTTTVTSANTSTTTCWYDIVTSLNLASSPQGVCSTNSELPSLNSRMSVGPNTWGNSENIVAGTRRASTSSSNSDSPVQSAYTQQDPFSSESGVGCLPDLGCEKPQDTRTFLSPPASDSSVSKFSPLSLESTATCLSNSEEQKNCQAFQAKVDNLAFDESKIKVVQNENIVNVPPLERNANLISNATKDEMSSILQVKERILKTLTETASGNLHLDLSALTCEDKSKLVLNKNISRVCLKPGGENSLSEEGVEVTTKDEGYSTMSSDVQAEVKDSVTTCSVTTVQEEPHPAATTPTQPSEQPVDTEDKESSSRKGSSETVSKSSDKTVVVKERKISSAANTEYCDGLRVIYDEEDNNSDVFFIPIQEPENESLYRNSYQKPSCPQSTKPLRSYSDSQLYLARRTAQSCKPIRSLDRHVSEKDVTERSPSTEEVLEEAKNTRSLKRSGGQASLKRNYIHAKEDHTTSGSSEDLWPSEDHHRKYLSPTYSHAELEDWSLDLSSEHLSGVCGEGEGSESVATSGAHHGSLPSIQEATPDLEEDNNEFLWNGATYFKADLDLNWSSKKELTKSWQLDHCKENNIIMSPRSGCSDQPAIWSSSEQLSCCSEGVSKCSSDFENFCEQICNLPELKRVSFCSSEAGGQELSKGASQDTSSVGEHEDELADEMCVDTVFTRDFYRLVKFESNKSLAASSKSLAPSEGPLTKEKIQDLEAGGTHREALASVLGFIAEQRKYCKDREAQDEKVTSPSSEVLRLTQVLEGSNAALFRGTFPKISPRESSSNSCSADEFSMKTLPSYNSGDGKSKSGPPVPFKPRGNPLHDTARGASFSNSIPARHPSVTTPTSLPAVPPPTLPVLPPPTSKPLPSVPSRSSSLASSQVNPANDVEFPCSHVPKGSLRIVSHIPCTNSVAENPACGTTNLYELPPPVPDRNCRDGVPLSVVDCPPVPCRSTSMAFSNILPVPEHKIPITENACNVLPVPEHRVSLTESPPVPKRITSRALPTPPMSSSSQVQKQHSSNGSSKPQGGSLEGKRRSFIRETLGLSSPRRPQSDYCELPSLSENPSGMLKQLQRMAQVEEEEEKKKKLKPGGHVGVEAVSPGDTVGLGTGWVRVQPHIDLQDPQARANLLDGMMESSEGCSSETEEEETSTHRYHELRLMHRSRRKRKASHRSGGDRIVLAGAVPRPSVIGRRDLFLRFGDKEKEALQEFAFLGNFSTSHSDLDSQDLSTASGSAASTACITSTTTNITTTTATTTTSSTPVSVLPITTRNAGAVLPKVDSNSYKKSFKHDSLKLRKESNKSHPAVLCEEGDQGGVDTRSISSVKNTVRQLNKMNHISGIKEPATTMPISPAKSASSTSSNKSNLQKYGSLVSTNIPKHAPVKSKGSEGSVSGALKCSVRQGNAPSSRTPSPQFSVKDSKSISHKSHSGSFNNNDKSQSDNAKAGSPTRIPRIQTSSVMSSKSSKAESPKLSKDISKDTESTKKLKQQCEKALPPKGFSSRIVKPASRIRPSLQQRPPPQHPQQQASKICIRSPRLARLKKSSDPLDSFSNKSLCDSGSSEGSERCGGRLSLSDSCAENFSPIDSGDEVFHKEC</sequence>
<protein>
    <recommendedName>
        <fullName evidence="5">Nck-associated protein 5</fullName>
    </recommendedName>
</protein>
<feature type="region of interest" description="Disordered" evidence="2">
    <location>
        <begin position="766"/>
        <end position="854"/>
    </location>
</feature>
<gene>
    <name evidence="3" type="ORF">O3P69_001838</name>
</gene>
<dbReference type="Proteomes" id="UP001487740">
    <property type="component" value="Unassembled WGS sequence"/>
</dbReference>
<evidence type="ECO:0000256" key="1">
    <source>
        <dbReference type="SAM" id="Coils"/>
    </source>
</evidence>
<feature type="compositionally biased region" description="Low complexity" evidence="2">
    <location>
        <begin position="1904"/>
        <end position="1914"/>
    </location>
</feature>
<feature type="region of interest" description="Disordered" evidence="2">
    <location>
        <begin position="1032"/>
        <end position="1056"/>
    </location>
</feature>
<feature type="compositionally biased region" description="Polar residues" evidence="2">
    <location>
        <begin position="819"/>
        <end position="828"/>
    </location>
</feature>
<feature type="region of interest" description="Disordered" evidence="2">
    <location>
        <begin position="1166"/>
        <end position="1185"/>
    </location>
</feature>
<feature type="compositionally biased region" description="Basic residues" evidence="2">
    <location>
        <begin position="1"/>
        <end position="19"/>
    </location>
</feature>
<feature type="region of interest" description="Disordered" evidence="2">
    <location>
        <begin position="1919"/>
        <end position="2115"/>
    </location>
</feature>
<evidence type="ECO:0008006" key="5">
    <source>
        <dbReference type="Google" id="ProtNLM"/>
    </source>
</evidence>
<feature type="compositionally biased region" description="Pro residues" evidence="2">
    <location>
        <begin position="1371"/>
        <end position="1390"/>
    </location>
</feature>
<keyword evidence="1" id="KW-0175">Coiled coil</keyword>
<feature type="region of interest" description="Disordered" evidence="2">
    <location>
        <begin position="590"/>
        <end position="617"/>
    </location>
</feature>
<feature type="compositionally biased region" description="Low complexity" evidence="2">
    <location>
        <begin position="1530"/>
        <end position="1541"/>
    </location>
</feature>
<name>A0AAW0V2K8_SCYPA</name>
<feature type="region of interest" description="Disordered" evidence="2">
    <location>
        <begin position="1"/>
        <end position="89"/>
    </location>
</feature>
<feature type="region of interest" description="Disordered" evidence="2">
    <location>
        <begin position="129"/>
        <end position="171"/>
    </location>
</feature>
<accession>A0AAW0V2K8</accession>
<feature type="compositionally biased region" description="Polar residues" evidence="2">
    <location>
        <begin position="801"/>
        <end position="811"/>
    </location>
</feature>
<proteinExistence type="predicted"/>
<feature type="compositionally biased region" description="Basic and acidic residues" evidence="2">
    <location>
        <begin position="1985"/>
        <end position="2010"/>
    </location>
</feature>
<organism evidence="3 4">
    <name type="scientific">Scylla paramamosain</name>
    <name type="common">Mud crab</name>
    <dbReference type="NCBI Taxonomy" id="85552"/>
    <lineage>
        <taxon>Eukaryota</taxon>
        <taxon>Metazoa</taxon>
        <taxon>Ecdysozoa</taxon>
        <taxon>Arthropoda</taxon>
        <taxon>Crustacea</taxon>
        <taxon>Multicrustacea</taxon>
        <taxon>Malacostraca</taxon>
        <taxon>Eumalacostraca</taxon>
        <taxon>Eucarida</taxon>
        <taxon>Decapoda</taxon>
        <taxon>Pleocyemata</taxon>
        <taxon>Brachyura</taxon>
        <taxon>Eubrachyura</taxon>
        <taxon>Portunoidea</taxon>
        <taxon>Portunidae</taxon>
        <taxon>Portuninae</taxon>
        <taxon>Scylla</taxon>
    </lineage>
</organism>
<keyword evidence="4" id="KW-1185">Reference proteome</keyword>
<feature type="compositionally biased region" description="Low complexity" evidence="2">
    <location>
        <begin position="78"/>
        <end position="89"/>
    </location>
</feature>
<feature type="region of interest" description="Disordered" evidence="2">
    <location>
        <begin position="1507"/>
        <end position="1586"/>
    </location>
</feature>
<evidence type="ECO:0000256" key="2">
    <source>
        <dbReference type="SAM" id="MobiDB-lite"/>
    </source>
</evidence>
<feature type="compositionally biased region" description="Low complexity" evidence="2">
    <location>
        <begin position="594"/>
        <end position="606"/>
    </location>
</feature>
<evidence type="ECO:0000313" key="3">
    <source>
        <dbReference type="EMBL" id="KAK8405546.1"/>
    </source>
</evidence>
<feature type="region of interest" description="Disordered" evidence="2">
    <location>
        <begin position="1858"/>
        <end position="1886"/>
    </location>
</feature>
<dbReference type="EMBL" id="JARAKH010000003">
    <property type="protein sequence ID" value="KAK8405546.1"/>
    <property type="molecule type" value="Genomic_DNA"/>
</dbReference>
<feature type="region of interest" description="Disordered" evidence="2">
    <location>
        <begin position="937"/>
        <end position="1001"/>
    </location>
</feature>
<feature type="compositionally biased region" description="Low complexity" evidence="2">
    <location>
        <begin position="1361"/>
        <end position="1370"/>
    </location>
</feature>
<reference evidence="3 4" key="1">
    <citation type="submission" date="2023-03" db="EMBL/GenBank/DDBJ databases">
        <title>High-quality genome of Scylla paramamosain provides insights in environmental adaptation.</title>
        <authorList>
            <person name="Zhang L."/>
        </authorList>
    </citation>
    <scope>NUCLEOTIDE SEQUENCE [LARGE SCALE GENOMIC DNA]</scope>
    <source>
        <strain evidence="3">LZ_2023a</strain>
        <tissue evidence="3">Muscle</tissue>
    </source>
</reference>
<feature type="compositionally biased region" description="Low complexity" evidence="2">
    <location>
        <begin position="1391"/>
        <end position="1401"/>
    </location>
</feature>
<feature type="region of interest" description="Disordered" evidence="2">
    <location>
        <begin position="1601"/>
        <end position="1622"/>
    </location>
</feature>
<evidence type="ECO:0000313" key="4">
    <source>
        <dbReference type="Proteomes" id="UP001487740"/>
    </source>
</evidence>
<comment type="caution">
    <text evidence="3">The sequence shown here is derived from an EMBL/GenBank/DDBJ whole genome shotgun (WGS) entry which is preliminary data.</text>
</comment>
<feature type="compositionally biased region" description="Polar residues" evidence="2">
    <location>
        <begin position="497"/>
        <end position="513"/>
    </location>
</feature>